<feature type="region of interest" description="Disordered" evidence="1">
    <location>
        <begin position="44"/>
        <end position="127"/>
    </location>
</feature>
<dbReference type="AlphaFoldDB" id="A0A0D3I5L9"/>
<dbReference type="GeneID" id="17252700"/>
<feature type="compositionally biased region" description="Basic residues" evidence="1">
    <location>
        <begin position="101"/>
        <end position="127"/>
    </location>
</feature>
<reference evidence="2" key="2">
    <citation type="submission" date="2024-10" db="UniProtKB">
        <authorList>
            <consortium name="EnsemblProtists"/>
        </authorList>
    </citation>
    <scope>IDENTIFICATION</scope>
</reference>
<sequence length="127" mass="14655">MDVLHPVSRPSPDARRHWTVRICQITPLVRKELTDGEASSMLQQLLDKARCRPHTAPRRQGGLEASSSRRRRTARARSRLRCSPLPRRREWERPGRARGGGQRRVRGSGQRRRRWRGGTGRRPKPAA</sequence>
<dbReference type="RefSeq" id="XP_005758983.1">
    <property type="nucleotide sequence ID" value="XM_005758926.1"/>
</dbReference>
<dbReference type="HOGENOM" id="CLU_1976345_0_0_1"/>
<evidence type="ECO:0000256" key="1">
    <source>
        <dbReference type="SAM" id="MobiDB-lite"/>
    </source>
</evidence>
<feature type="compositionally biased region" description="Basic residues" evidence="1">
    <location>
        <begin position="68"/>
        <end position="80"/>
    </location>
</feature>
<accession>A0A0D3I5L9</accession>
<dbReference type="KEGG" id="ehx:EMIHUDRAFT_465851"/>
<evidence type="ECO:0000313" key="3">
    <source>
        <dbReference type="Proteomes" id="UP000013827"/>
    </source>
</evidence>
<organism evidence="2 3">
    <name type="scientific">Emiliania huxleyi (strain CCMP1516)</name>
    <dbReference type="NCBI Taxonomy" id="280463"/>
    <lineage>
        <taxon>Eukaryota</taxon>
        <taxon>Haptista</taxon>
        <taxon>Haptophyta</taxon>
        <taxon>Prymnesiophyceae</taxon>
        <taxon>Isochrysidales</taxon>
        <taxon>Noelaerhabdaceae</taxon>
        <taxon>Emiliania</taxon>
    </lineage>
</organism>
<dbReference type="EnsemblProtists" id="EOD06554">
    <property type="protein sequence ID" value="EOD06554"/>
    <property type="gene ID" value="EMIHUDRAFT_465851"/>
</dbReference>
<dbReference type="PaxDb" id="2903-EOD06554"/>
<protein>
    <submittedName>
        <fullName evidence="2">Uncharacterized protein</fullName>
    </submittedName>
</protein>
<evidence type="ECO:0000313" key="2">
    <source>
        <dbReference type="EnsemblProtists" id="EOD06554"/>
    </source>
</evidence>
<dbReference type="Proteomes" id="UP000013827">
    <property type="component" value="Unassembled WGS sequence"/>
</dbReference>
<name>A0A0D3I5L9_EMIH1</name>
<proteinExistence type="predicted"/>
<reference evidence="3" key="1">
    <citation type="journal article" date="2013" name="Nature">
        <title>Pan genome of the phytoplankton Emiliania underpins its global distribution.</title>
        <authorList>
            <person name="Read B.A."/>
            <person name="Kegel J."/>
            <person name="Klute M.J."/>
            <person name="Kuo A."/>
            <person name="Lefebvre S.C."/>
            <person name="Maumus F."/>
            <person name="Mayer C."/>
            <person name="Miller J."/>
            <person name="Monier A."/>
            <person name="Salamov A."/>
            <person name="Young J."/>
            <person name="Aguilar M."/>
            <person name="Claverie J.M."/>
            <person name="Frickenhaus S."/>
            <person name="Gonzalez K."/>
            <person name="Herman E.K."/>
            <person name="Lin Y.C."/>
            <person name="Napier J."/>
            <person name="Ogata H."/>
            <person name="Sarno A.F."/>
            <person name="Shmutz J."/>
            <person name="Schroeder D."/>
            <person name="de Vargas C."/>
            <person name="Verret F."/>
            <person name="von Dassow P."/>
            <person name="Valentin K."/>
            <person name="Van de Peer Y."/>
            <person name="Wheeler G."/>
            <person name="Dacks J.B."/>
            <person name="Delwiche C.F."/>
            <person name="Dyhrman S.T."/>
            <person name="Glockner G."/>
            <person name="John U."/>
            <person name="Richards T."/>
            <person name="Worden A.Z."/>
            <person name="Zhang X."/>
            <person name="Grigoriev I.V."/>
            <person name="Allen A.E."/>
            <person name="Bidle K."/>
            <person name="Borodovsky M."/>
            <person name="Bowler C."/>
            <person name="Brownlee C."/>
            <person name="Cock J.M."/>
            <person name="Elias M."/>
            <person name="Gladyshev V.N."/>
            <person name="Groth M."/>
            <person name="Guda C."/>
            <person name="Hadaegh A."/>
            <person name="Iglesias-Rodriguez M.D."/>
            <person name="Jenkins J."/>
            <person name="Jones B.M."/>
            <person name="Lawson T."/>
            <person name="Leese F."/>
            <person name="Lindquist E."/>
            <person name="Lobanov A."/>
            <person name="Lomsadze A."/>
            <person name="Malik S.B."/>
            <person name="Marsh M.E."/>
            <person name="Mackinder L."/>
            <person name="Mock T."/>
            <person name="Mueller-Roeber B."/>
            <person name="Pagarete A."/>
            <person name="Parker M."/>
            <person name="Probert I."/>
            <person name="Quesneville H."/>
            <person name="Raines C."/>
            <person name="Rensing S.A."/>
            <person name="Riano-Pachon D.M."/>
            <person name="Richier S."/>
            <person name="Rokitta S."/>
            <person name="Shiraiwa Y."/>
            <person name="Soanes D.M."/>
            <person name="van der Giezen M."/>
            <person name="Wahlund T.M."/>
            <person name="Williams B."/>
            <person name="Wilson W."/>
            <person name="Wolfe G."/>
            <person name="Wurch L.L."/>
        </authorList>
    </citation>
    <scope>NUCLEOTIDE SEQUENCE</scope>
</reference>
<keyword evidence="3" id="KW-1185">Reference proteome</keyword>